<evidence type="ECO:0000256" key="11">
    <source>
        <dbReference type="ARBA" id="ARBA00023136"/>
    </source>
</evidence>
<name>R8B4G1_9GAMM</name>
<gene>
    <name evidence="16" type="primary">lifO</name>
    <name evidence="18" type="ORF">MARLIPOL_05595</name>
</gene>
<evidence type="ECO:0000256" key="17">
    <source>
        <dbReference type="SAM" id="MobiDB-lite"/>
    </source>
</evidence>
<reference evidence="18 19" key="1">
    <citation type="journal article" date="2013" name="Genome Announc.">
        <title>Draft Genome Sequence of the Moderately Halophilic Bacterium Marinobacter lipolyticus Strain SM19.</title>
        <authorList>
            <person name="Papke R.T."/>
            <person name="de la Haba R.R."/>
            <person name="Infante-Dominguez C."/>
            <person name="Perez D."/>
            <person name="Sanchez-Porro C."/>
            <person name="Lapierre P."/>
            <person name="Ventosa A."/>
        </authorList>
    </citation>
    <scope>NUCLEOTIDE SEQUENCE [LARGE SCALE GENOMIC DNA]</scope>
    <source>
        <strain evidence="18 19">SM19</strain>
    </source>
</reference>
<dbReference type="STRING" id="1318628.MARLIPOL_05595"/>
<dbReference type="GO" id="GO:0005886">
    <property type="term" value="C:plasma membrane"/>
    <property type="evidence" value="ECO:0007669"/>
    <property type="project" value="UniProtKB-SubCell"/>
</dbReference>
<keyword evidence="12 16" id="KW-0143">Chaperone</keyword>
<keyword evidence="8 16" id="KW-0442">Lipid degradation</keyword>
<dbReference type="SUPFAM" id="SSF158855">
    <property type="entry name" value="Lipase chaperone-like"/>
    <property type="match status" value="1"/>
</dbReference>
<dbReference type="RefSeq" id="WP_012137117.1">
    <property type="nucleotide sequence ID" value="NZ_KE007306.1"/>
</dbReference>
<dbReference type="EMBL" id="ASAD01000007">
    <property type="protein sequence ID" value="EON93483.1"/>
    <property type="molecule type" value="Genomic_DNA"/>
</dbReference>
<evidence type="ECO:0000256" key="9">
    <source>
        <dbReference type="ARBA" id="ARBA00022989"/>
    </source>
</evidence>
<evidence type="ECO:0000256" key="3">
    <source>
        <dbReference type="ARBA" id="ARBA00010358"/>
    </source>
</evidence>
<keyword evidence="10 16" id="KW-0443">Lipid metabolism</keyword>
<evidence type="ECO:0000256" key="1">
    <source>
        <dbReference type="ARBA" id="ARBA00003280"/>
    </source>
</evidence>
<evidence type="ECO:0000256" key="15">
    <source>
        <dbReference type="ARBA" id="ARBA00033028"/>
    </source>
</evidence>
<dbReference type="eggNOG" id="COG5380">
    <property type="taxonomic scope" value="Bacteria"/>
</dbReference>
<evidence type="ECO:0000256" key="6">
    <source>
        <dbReference type="ARBA" id="ARBA00022519"/>
    </source>
</evidence>
<dbReference type="InterPro" id="IPR004961">
    <property type="entry name" value="Lipase_chaperone"/>
</dbReference>
<dbReference type="HAMAP" id="MF_00790">
    <property type="entry name" value="Lipase_chap"/>
    <property type="match status" value="1"/>
</dbReference>
<evidence type="ECO:0000256" key="13">
    <source>
        <dbReference type="ARBA" id="ARBA00030948"/>
    </source>
</evidence>
<keyword evidence="11 16" id="KW-0472">Membrane</keyword>
<dbReference type="Proteomes" id="UP000016540">
    <property type="component" value="Unassembled WGS sequence"/>
</dbReference>
<dbReference type="GO" id="GO:0006457">
    <property type="term" value="P:protein folding"/>
    <property type="evidence" value="ECO:0007669"/>
    <property type="project" value="UniProtKB-UniRule"/>
</dbReference>
<evidence type="ECO:0000256" key="14">
    <source>
        <dbReference type="ARBA" id="ARBA00031542"/>
    </source>
</evidence>
<evidence type="ECO:0000256" key="8">
    <source>
        <dbReference type="ARBA" id="ARBA00022963"/>
    </source>
</evidence>
<keyword evidence="6 16" id="KW-0997">Cell inner membrane</keyword>
<evidence type="ECO:0000313" key="18">
    <source>
        <dbReference type="EMBL" id="EON93483.1"/>
    </source>
</evidence>
<accession>R8B4G1</accession>
<comment type="subcellular location">
    <subcellularLocation>
        <location evidence="2">Cell inner membrane</location>
        <topology evidence="2">Single-pass membrane protein</topology>
        <orientation evidence="2">Periplasmic side</orientation>
    </subcellularLocation>
</comment>
<feature type="region of interest" description="Disordered" evidence="17">
    <location>
        <begin position="33"/>
        <end position="56"/>
    </location>
</feature>
<evidence type="ECO:0000256" key="2">
    <source>
        <dbReference type="ARBA" id="ARBA00004383"/>
    </source>
</evidence>
<protein>
    <recommendedName>
        <fullName evidence="4 16">Lipase chaperone</fullName>
    </recommendedName>
    <alternativeName>
        <fullName evidence="16">Lipase activator protein</fullName>
    </alternativeName>
    <alternativeName>
        <fullName evidence="15 16">Lipase foldase</fullName>
    </alternativeName>
    <alternativeName>
        <fullName evidence="13 16">Lipase helper protein</fullName>
    </alternativeName>
    <alternativeName>
        <fullName evidence="14 16">Lipase modulator</fullName>
    </alternativeName>
</protein>
<sequence length="342" mass="38218">MKALSWLATALLLIIAATVIFALAYPRPGIDPEPTLPGSNQRADHLSGASGSDNVGRPSQWIGQTNTAVVPEALPASLSGTSAPSGWARVDRNGNLIPTPSLRQLFEYYLSALGEEPLRQLVARIEQELGRLVEPAHSEALNILGNYLDYKLALGDLEASYGQGPVNNLRETERRMQEIQALRRAWLDADTAEAFFAREEAVDRFQLEQRRIAGDDTLTEEQRAQALVAAEQALPGPLLRAREDTRRFAEYELARQNLADNPEALRAWREEAFGVKISQQLAEVEARQQAWDQRWQAYRQERQALERAGLAEPEREAAIKDLRGRYFSGPDRVRARALDSLQ</sequence>
<organism evidence="18 19">
    <name type="scientific">Marinobacter lipolyticus SM19</name>
    <dbReference type="NCBI Taxonomy" id="1318628"/>
    <lineage>
        <taxon>Bacteria</taxon>
        <taxon>Pseudomonadati</taxon>
        <taxon>Pseudomonadota</taxon>
        <taxon>Gammaproteobacteria</taxon>
        <taxon>Pseudomonadales</taxon>
        <taxon>Marinobacteraceae</taxon>
        <taxon>Marinobacter</taxon>
    </lineage>
</organism>
<dbReference type="GO" id="GO:0051082">
    <property type="term" value="F:unfolded protein binding"/>
    <property type="evidence" value="ECO:0007669"/>
    <property type="project" value="UniProtKB-UniRule"/>
</dbReference>
<evidence type="ECO:0000256" key="10">
    <source>
        <dbReference type="ARBA" id="ARBA00023098"/>
    </source>
</evidence>
<dbReference type="Pfam" id="PF03280">
    <property type="entry name" value="Lipase_chap"/>
    <property type="match status" value="1"/>
</dbReference>
<keyword evidence="9 16" id="KW-1133">Transmembrane helix</keyword>
<evidence type="ECO:0000256" key="7">
    <source>
        <dbReference type="ARBA" id="ARBA00022692"/>
    </source>
</evidence>
<evidence type="ECO:0000256" key="4">
    <source>
        <dbReference type="ARBA" id="ARBA00019692"/>
    </source>
</evidence>
<dbReference type="AlphaFoldDB" id="R8B4G1"/>
<proteinExistence type="inferred from homology"/>
<evidence type="ECO:0000256" key="5">
    <source>
        <dbReference type="ARBA" id="ARBA00022475"/>
    </source>
</evidence>
<comment type="function">
    <text evidence="1 16">May be involved in the folding of the extracellular lipase during its passage through the periplasm.</text>
</comment>
<keyword evidence="19" id="KW-1185">Reference proteome</keyword>
<dbReference type="GO" id="GO:0016042">
    <property type="term" value="P:lipid catabolic process"/>
    <property type="evidence" value="ECO:0007669"/>
    <property type="project" value="UniProtKB-UniRule"/>
</dbReference>
<keyword evidence="5 16" id="KW-1003">Cell membrane</keyword>
<evidence type="ECO:0000313" key="19">
    <source>
        <dbReference type="Proteomes" id="UP000016540"/>
    </source>
</evidence>
<comment type="similarity">
    <text evidence="3 16">Belongs to the lipase chaperone family.</text>
</comment>
<comment type="caution">
    <text evidence="18">The sequence shown here is derived from an EMBL/GenBank/DDBJ whole genome shotgun (WGS) entry which is preliminary data.</text>
</comment>
<keyword evidence="7 16" id="KW-0812">Transmembrane</keyword>
<evidence type="ECO:0000256" key="12">
    <source>
        <dbReference type="ARBA" id="ARBA00023186"/>
    </source>
</evidence>
<evidence type="ECO:0000256" key="16">
    <source>
        <dbReference type="HAMAP-Rule" id="MF_00790"/>
    </source>
</evidence>
<dbReference type="PATRIC" id="fig|1318628.3.peg.1122"/>
<dbReference type="OrthoDB" id="7025807at2"/>
<dbReference type="HOGENOM" id="CLU_064928_0_0_6"/>